<keyword evidence="2 10" id="KW-0808">Transferase</keyword>
<dbReference type="PANTHER" id="PTHR22883">
    <property type="entry name" value="ZINC FINGER DHHC DOMAIN CONTAINING PROTEIN"/>
    <property type="match status" value="1"/>
</dbReference>
<dbReference type="Pfam" id="PF01529">
    <property type="entry name" value="DHHC"/>
    <property type="match status" value="1"/>
</dbReference>
<evidence type="ECO:0000259" key="12">
    <source>
        <dbReference type="Pfam" id="PF01529"/>
    </source>
</evidence>
<evidence type="ECO:0000256" key="11">
    <source>
        <dbReference type="SAM" id="MobiDB-lite"/>
    </source>
</evidence>
<comment type="similarity">
    <text evidence="10">Belongs to the DHHC palmitoyltransferase family.</text>
</comment>
<feature type="region of interest" description="Disordered" evidence="11">
    <location>
        <begin position="379"/>
        <end position="426"/>
    </location>
</feature>
<feature type="compositionally biased region" description="Polar residues" evidence="11">
    <location>
        <begin position="399"/>
        <end position="408"/>
    </location>
</feature>
<evidence type="ECO:0000256" key="3">
    <source>
        <dbReference type="ARBA" id="ARBA00022692"/>
    </source>
</evidence>
<feature type="transmembrane region" description="Helical" evidence="10">
    <location>
        <begin position="191"/>
        <end position="214"/>
    </location>
</feature>
<feature type="compositionally biased region" description="Polar residues" evidence="11">
    <location>
        <begin position="513"/>
        <end position="524"/>
    </location>
</feature>
<dbReference type="PROSITE" id="PS50216">
    <property type="entry name" value="DHHC"/>
    <property type="match status" value="1"/>
</dbReference>
<keyword evidence="3 10" id="KW-0812">Transmembrane</keyword>
<comment type="subcellular location">
    <subcellularLocation>
        <location evidence="1">Membrane</location>
        <topology evidence="1">Multi-pass membrane protein</topology>
    </subcellularLocation>
</comment>
<evidence type="ECO:0000256" key="8">
    <source>
        <dbReference type="ARBA" id="ARBA00023315"/>
    </source>
</evidence>
<dbReference type="GO" id="GO:0019706">
    <property type="term" value="F:protein-cysteine S-palmitoyltransferase activity"/>
    <property type="evidence" value="ECO:0007669"/>
    <property type="project" value="UniProtKB-EC"/>
</dbReference>
<dbReference type="GO" id="GO:0005783">
    <property type="term" value="C:endoplasmic reticulum"/>
    <property type="evidence" value="ECO:0007669"/>
    <property type="project" value="TreeGrafter"/>
</dbReference>
<feature type="compositionally biased region" description="Basic residues" evidence="11">
    <location>
        <begin position="525"/>
        <end position="545"/>
    </location>
</feature>
<feature type="transmembrane region" description="Helical" evidence="10">
    <location>
        <begin position="220"/>
        <end position="240"/>
    </location>
</feature>
<dbReference type="GO" id="GO:0006612">
    <property type="term" value="P:protein targeting to membrane"/>
    <property type="evidence" value="ECO:0007669"/>
    <property type="project" value="TreeGrafter"/>
</dbReference>
<dbReference type="AlphaFoldDB" id="A0A9P6RKW8"/>
<keyword evidence="5 10" id="KW-0472">Membrane</keyword>
<evidence type="ECO:0000256" key="7">
    <source>
        <dbReference type="ARBA" id="ARBA00023288"/>
    </source>
</evidence>
<dbReference type="EMBL" id="JAAAIP010000319">
    <property type="protein sequence ID" value="KAG0319538.1"/>
    <property type="molecule type" value="Genomic_DNA"/>
</dbReference>
<sequence>MTQHSGSHLASVVATPKYPHVTVAPVAQGTYAYGLPSLDESSRPEGSSQGHINDTVLDYANSGEDGGEFGIASASSSLVIEPRYQITTENRSSSSEPGLSPRWCDHCKVFKPDRCHHCSECNSCVLRMDHHCPWINGCIGFGNYKYFYLFIFYGSVSSLWVFTTMVPILAQVLSGYRSYGEPQKNSGDGGYLGTTTFGVPFALWSKLGAGTAVYILDVQWVAITVLTFLLTIVMVTFTGAHTSYILSNRTTIEALQDSRNTFIRVQYQKLDRLSARGNVCSLLRSDTMPSFMSQIEYDVVMVGKKERLWDRGSWIANWNAMMGPTWWLWFLPYQNLTGDGIHDVYNEKVYRRLVGDALAQARVQVVTFGLPVDSNRGEGGAGPIAAVLPPSRTEPEPFGSTSYSSGTDPISGETGRAPPGAKKYLNSNTSTEVNVVSAPTIHSRASSAMVLPVPVPKIQLDSVDDGPSQTTLQLRRDSSAVDPQQQDGSHLVVSAPTIQADEDTPLQDGGSSGYSTPKQASMRNHNSRQRSPKSHGASSHRRRQRAVSGGSIDSYGGPIPQFGMGLGMDGVPVDSGTGLKLSSGLRGWSNQGYGKSYHHTQQDRP</sequence>
<dbReference type="InterPro" id="IPR001594">
    <property type="entry name" value="Palmitoyltrfase_DHHC"/>
</dbReference>
<evidence type="ECO:0000313" key="14">
    <source>
        <dbReference type="Proteomes" id="UP000738325"/>
    </source>
</evidence>
<evidence type="ECO:0000313" key="13">
    <source>
        <dbReference type="EMBL" id="KAG0319538.1"/>
    </source>
</evidence>
<evidence type="ECO:0000256" key="9">
    <source>
        <dbReference type="ARBA" id="ARBA00048048"/>
    </source>
</evidence>
<keyword evidence="6" id="KW-0564">Palmitate</keyword>
<proteinExistence type="inferred from homology"/>
<dbReference type="Proteomes" id="UP000738325">
    <property type="component" value="Unassembled WGS sequence"/>
</dbReference>
<feature type="region of interest" description="Disordered" evidence="11">
    <location>
        <begin position="37"/>
        <end position="57"/>
    </location>
</feature>
<evidence type="ECO:0000256" key="2">
    <source>
        <dbReference type="ARBA" id="ARBA00022679"/>
    </source>
</evidence>
<keyword evidence="7" id="KW-0449">Lipoprotein</keyword>
<dbReference type="EC" id="2.3.1.225" evidence="10"/>
<gene>
    <name evidence="13" type="primary">PFA3_1</name>
    <name evidence="13" type="ORF">BGZ99_005023</name>
</gene>
<dbReference type="GO" id="GO:0005794">
    <property type="term" value="C:Golgi apparatus"/>
    <property type="evidence" value="ECO:0007669"/>
    <property type="project" value="TreeGrafter"/>
</dbReference>
<feature type="region of interest" description="Disordered" evidence="11">
    <location>
        <begin position="584"/>
        <end position="605"/>
    </location>
</feature>
<dbReference type="GO" id="GO:0016020">
    <property type="term" value="C:membrane"/>
    <property type="evidence" value="ECO:0007669"/>
    <property type="project" value="UniProtKB-SubCell"/>
</dbReference>
<organism evidence="13 14">
    <name type="scientific">Dissophora globulifera</name>
    <dbReference type="NCBI Taxonomy" id="979702"/>
    <lineage>
        <taxon>Eukaryota</taxon>
        <taxon>Fungi</taxon>
        <taxon>Fungi incertae sedis</taxon>
        <taxon>Mucoromycota</taxon>
        <taxon>Mortierellomycotina</taxon>
        <taxon>Mortierellomycetes</taxon>
        <taxon>Mortierellales</taxon>
        <taxon>Mortierellaceae</taxon>
        <taxon>Dissophora</taxon>
    </lineage>
</organism>
<feature type="region of interest" description="Disordered" evidence="11">
    <location>
        <begin position="459"/>
        <end position="558"/>
    </location>
</feature>
<feature type="domain" description="Palmitoyltransferase DHHC" evidence="12">
    <location>
        <begin position="101"/>
        <end position="256"/>
    </location>
</feature>
<keyword evidence="4 10" id="KW-1133">Transmembrane helix</keyword>
<dbReference type="PANTHER" id="PTHR22883:SF147">
    <property type="entry name" value="PALMITOYLTRANSFERASE"/>
    <property type="match status" value="1"/>
</dbReference>
<evidence type="ECO:0000256" key="1">
    <source>
        <dbReference type="ARBA" id="ARBA00004141"/>
    </source>
</evidence>
<dbReference type="InterPro" id="IPR039859">
    <property type="entry name" value="PFA4/ZDH16/20/ERF2-like"/>
</dbReference>
<comment type="domain">
    <text evidence="10">The DHHC domain is required for palmitoyltransferase activity.</text>
</comment>
<comment type="caution">
    <text evidence="13">The sequence shown here is derived from an EMBL/GenBank/DDBJ whole genome shotgun (WGS) entry which is preliminary data.</text>
</comment>
<keyword evidence="8 10" id="KW-0012">Acyltransferase</keyword>
<evidence type="ECO:0000256" key="4">
    <source>
        <dbReference type="ARBA" id="ARBA00022989"/>
    </source>
</evidence>
<evidence type="ECO:0000256" key="6">
    <source>
        <dbReference type="ARBA" id="ARBA00023139"/>
    </source>
</evidence>
<dbReference type="OrthoDB" id="9909019at2759"/>
<reference evidence="13" key="1">
    <citation type="journal article" date="2020" name="Fungal Divers.">
        <title>Resolving the Mortierellaceae phylogeny through synthesis of multi-gene phylogenetics and phylogenomics.</title>
        <authorList>
            <person name="Vandepol N."/>
            <person name="Liber J."/>
            <person name="Desiro A."/>
            <person name="Na H."/>
            <person name="Kennedy M."/>
            <person name="Barry K."/>
            <person name="Grigoriev I.V."/>
            <person name="Miller A.N."/>
            <person name="O'Donnell K."/>
            <person name="Stajich J.E."/>
            <person name="Bonito G."/>
        </authorList>
    </citation>
    <scope>NUCLEOTIDE SEQUENCE</scope>
    <source>
        <strain evidence="13">REB-010B</strain>
    </source>
</reference>
<protein>
    <recommendedName>
        <fullName evidence="10">Palmitoyltransferase</fullName>
        <ecNumber evidence="10">2.3.1.225</ecNumber>
    </recommendedName>
</protein>
<feature type="transmembrane region" description="Helical" evidence="10">
    <location>
        <begin position="146"/>
        <end position="170"/>
    </location>
</feature>
<comment type="catalytic activity">
    <reaction evidence="9 10">
        <text>L-cysteinyl-[protein] + hexadecanoyl-CoA = S-hexadecanoyl-L-cysteinyl-[protein] + CoA</text>
        <dbReference type="Rhea" id="RHEA:36683"/>
        <dbReference type="Rhea" id="RHEA-COMP:10131"/>
        <dbReference type="Rhea" id="RHEA-COMP:11032"/>
        <dbReference type="ChEBI" id="CHEBI:29950"/>
        <dbReference type="ChEBI" id="CHEBI:57287"/>
        <dbReference type="ChEBI" id="CHEBI:57379"/>
        <dbReference type="ChEBI" id="CHEBI:74151"/>
        <dbReference type="EC" id="2.3.1.225"/>
    </reaction>
</comment>
<keyword evidence="14" id="KW-1185">Reference proteome</keyword>
<evidence type="ECO:0000256" key="10">
    <source>
        <dbReference type="RuleBase" id="RU079119"/>
    </source>
</evidence>
<name>A0A9P6RKW8_9FUNG</name>
<accession>A0A9P6RKW8</accession>
<evidence type="ECO:0000256" key="5">
    <source>
        <dbReference type="ARBA" id="ARBA00023136"/>
    </source>
</evidence>